<keyword evidence="3" id="KW-1185">Reference proteome</keyword>
<evidence type="ECO:0008006" key="4">
    <source>
        <dbReference type="Google" id="ProtNLM"/>
    </source>
</evidence>
<accession>A0ABR9ASR2</accession>
<name>A0ABR9ASR2_9BACL</name>
<keyword evidence="1" id="KW-1133">Transmembrane helix</keyword>
<keyword evidence="1" id="KW-0812">Transmembrane</keyword>
<dbReference type="Pfam" id="PF17428">
    <property type="entry name" value="DUF5412"/>
    <property type="match status" value="1"/>
</dbReference>
<dbReference type="RefSeq" id="WP_192023175.1">
    <property type="nucleotide sequence ID" value="NZ_JACYTN010000001.1"/>
</dbReference>
<dbReference type="Proteomes" id="UP000634529">
    <property type="component" value="Unassembled WGS sequence"/>
</dbReference>
<dbReference type="InterPro" id="IPR035406">
    <property type="entry name" value="DUF5412"/>
</dbReference>
<dbReference type="EMBL" id="JACYTN010000001">
    <property type="protein sequence ID" value="MBD8496729.1"/>
    <property type="molecule type" value="Genomic_DNA"/>
</dbReference>
<sequence>MKKVNWKWIIGLGFIITLALYVYLKSFTLLLLPEGDLIQSVESPDRSRTFHAYLVNAGGATGGFAIRGEVEDRKNGKRKTIYWKYKIETATIDWLDNLNVKINGMKLNVKTDKYDYRKHQ</sequence>
<organism evidence="2 3">
    <name type="scientific">Paenibacillus arenosi</name>
    <dbReference type="NCBI Taxonomy" id="2774142"/>
    <lineage>
        <taxon>Bacteria</taxon>
        <taxon>Bacillati</taxon>
        <taxon>Bacillota</taxon>
        <taxon>Bacilli</taxon>
        <taxon>Bacillales</taxon>
        <taxon>Paenibacillaceae</taxon>
        <taxon>Paenibacillus</taxon>
    </lineage>
</organism>
<evidence type="ECO:0000256" key="1">
    <source>
        <dbReference type="SAM" id="Phobius"/>
    </source>
</evidence>
<comment type="caution">
    <text evidence="2">The sequence shown here is derived from an EMBL/GenBank/DDBJ whole genome shotgun (WGS) entry which is preliminary data.</text>
</comment>
<keyword evidence="1" id="KW-0472">Membrane</keyword>
<gene>
    <name evidence="2" type="ORF">IFO66_00260</name>
</gene>
<evidence type="ECO:0000313" key="2">
    <source>
        <dbReference type="EMBL" id="MBD8496729.1"/>
    </source>
</evidence>
<proteinExistence type="predicted"/>
<evidence type="ECO:0000313" key="3">
    <source>
        <dbReference type="Proteomes" id="UP000634529"/>
    </source>
</evidence>
<reference evidence="2 3" key="1">
    <citation type="submission" date="2020-09" db="EMBL/GenBank/DDBJ databases">
        <title>Paenibacillus sp. CAU 1523 isolated from sand of Haeundae Beach.</title>
        <authorList>
            <person name="Kim W."/>
        </authorList>
    </citation>
    <scope>NUCLEOTIDE SEQUENCE [LARGE SCALE GENOMIC DNA]</scope>
    <source>
        <strain evidence="2 3">CAU 1523</strain>
    </source>
</reference>
<feature type="transmembrane region" description="Helical" evidence="1">
    <location>
        <begin position="6"/>
        <end position="24"/>
    </location>
</feature>
<protein>
    <recommendedName>
        <fullName evidence="4">DUF5412 domain-containing protein</fullName>
    </recommendedName>
</protein>